<dbReference type="Gene3D" id="1.10.1220.10">
    <property type="entry name" value="Met repressor-like"/>
    <property type="match status" value="1"/>
</dbReference>
<keyword evidence="4" id="KW-1185">Reference proteome</keyword>
<sequence>MAEVTVQNLEDEVHRRLLQLAASEGRSVEDVAREILQNAILQTSHADQGFGTRLAARFAPYEPTQDLPELPRQESEPLSFE</sequence>
<dbReference type="Pfam" id="PF22513">
    <property type="entry name" value="FitA-like_RHH"/>
    <property type="match status" value="1"/>
</dbReference>
<dbReference type="OrthoDB" id="27260at2"/>
<evidence type="ECO:0000313" key="3">
    <source>
        <dbReference type="EMBL" id="ADY58985.1"/>
    </source>
</evidence>
<evidence type="ECO:0000256" key="1">
    <source>
        <dbReference type="SAM" id="MobiDB-lite"/>
    </source>
</evidence>
<dbReference type="AlphaFoldDB" id="F0SPM6"/>
<reference evidence="4" key="1">
    <citation type="submission" date="2011-02" db="EMBL/GenBank/DDBJ databases">
        <title>The complete genome of Planctomyces brasiliensis DSM 5305.</title>
        <authorList>
            <person name="Lucas S."/>
            <person name="Copeland A."/>
            <person name="Lapidus A."/>
            <person name="Bruce D."/>
            <person name="Goodwin L."/>
            <person name="Pitluck S."/>
            <person name="Kyrpides N."/>
            <person name="Mavromatis K."/>
            <person name="Pagani I."/>
            <person name="Ivanova N."/>
            <person name="Ovchinnikova G."/>
            <person name="Lu M."/>
            <person name="Detter J.C."/>
            <person name="Han C."/>
            <person name="Land M."/>
            <person name="Hauser L."/>
            <person name="Markowitz V."/>
            <person name="Cheng J.-F."/>
            <person name="Hugenholtz P."/>
            <person name="Woyke T."/>
            <person name="Wu D."/>
            <person name="Tindall B."/>
            <person name="Pomrenke H.G."/>
            <person name="Brambilla E."/>
            <person name="Klenk H.-P."/>
            <person name="Eisen J.A."/>
        </authorList>
    </citation>
    <scope>NUCLEOTIDE SEQUENCE [LARGE SCALE GENOMIC DNA]</scope>
    <source>
        <strain evidence="4">ATCC 49424 / DSM 5305 / JCM 21570 / NBRC 103401 / IFAM 1448</strain>
    </source>
</reference>
<dbReference type="InterPro" id="IPR013321">
    <property type="entry name" value="Arc_rbn_hlx_hlx"/>
</dbReference>
<proteinExistence type="predicted"/>
<dbReference type="EMBL" id="CP002546">
    <property type="protein sequence ID" value="ADY58985.1"/>
    <property type="molecule type" value="Genomic_DNA"/>
</dbReference>
<evidence type="ECO:0000313" key="4">
    <source>
        <dbReference type="Proteomes" id="UP000006860"/>
    </source>
</evidence>
<dbReference type="STRING" id="756272.Plabr_1373"/>
<dbReference type="KEGG" id="pbs:Plabr_1373"/>
<protein>
    <recommendedName>
        <fullName evidence="2">Antitoxin FitA-like ribbon-helix-helix domain-containing protein</fullName>
    </recommendedName>
</protein>
<dbReference type="InterPro" id="IPR053853">
    <property type="entry name" value="FitA-like_RHH"/>
</dbReference>
<dbReference type="SUPFAM" id="SSF47598">
    <property type="entry name" value="Ribbon-helix-helix"/>
    <property type="match status" value="1"/>
</dbReference>
<dbReference type="InterPro" id="IPR010985">
    <property type="entry name" value="Ribbon_hlx_hlx"/>
</dbReference>
<dbReference type="eggNOG" id="COG4691">
    <property type="taxonomic scope" value="Bacteria"/>
</dbReference>
<dbReference type="RefSeq" id="WP_013627715.1">
    <property type="nucleotide sequence ID" value="NC_015174.1"/>
</dbReference>
<organism evidence="3 4">
    <name type="scientific">Rubinisphaera brasiliensis (strain ATCC 49424 / DSM 5305 / JCM 21570 / IAM 15109 / NBRC 103401 / IFAM 1448)</name>
    <name type="common">Planctomyces brasiliensis</name>
    <dbReference type="NCBI Taxonomy" id="756272"/>
    <lineage>
        <taxon>Bacteria</taxon>
        <taxon>Pseudomonadati</taxon>
        <taxon>Planctomycetota</taxon>
        <taxon>Planctomycetia</taxon>
        <taxon>Planctomycetales</taxon>
        <taxon>Planctomycetaceae</taxon>
        <taxon>Rubinisphaera</taxon>
    </lineage>
</organism>
<feature type="region of interest" description="Disordered" evidence="1">
    <location>
        <begin position="60"/>
        <end position="81"/>
    </location>
</feature>
<accession>F0SPM6</accession>
<evidence type="ECO:0000259" key="2">
    <source>
        <dbReference type="Pfam" id="PF22513"/>
    </source>
</evidence>
<dbReference type="HOGENOM" id="CLU_168829_0_0_0"/>
<dbReference type="Proteomes" id="UP000006860">
    <property type="component" value="Chromosome"/>
</dbReference>
<dbReference type="GO" id="GO:0006355">
    <property type="term" value="P:regulation of DNA-templated transcription"/>
    <property type="evidence" value="ECO:0007669"/>
    <property type="project" value="InterPro"/>
</dbReference>
<gene>
    <name evidence="3" type="ordered locus">Plabr_1373</name>
</gene>
<name>F0SPM6_RUBBR</name>
<feature type="domain" description="Antitoxin FitA-like ribbon-helix-helix" evidence="2">
    <location>
        <begin position="2"/>
        <end position="39"/>
    </location>
</feature>